<keyword evidence="2" id="KW-1185">Reference proteome</keyword>
<dbReference type="STRING" id="416944.SAMN05421548_1693"/>
<dbReference type="PANTHER" id="PTHR39431">
    <property type="entry name" value="FRPA/C-RELATED PROTEIN"/>
    <property type="match status" value="1"/>
</dbReference>
<name>A0A1G7DMD6_9BURK</name>
<evidence type="ECO:0000313" key="1">
    <source>
        <dbReference type="EMBL" id="SDE52632.1"/>
    </source>
</evidence>
<accession>A0A1G7DMD6</accession>
<protein>
    <recommendedName>
        <fullName evidence="3">EF-hand domain-containing protein</fullName>
    </recommendedName>
</protein>
<dbReference type="InterPro" id="IPR018247">
    <property type="entry name" value="EF_Hand_1_Ca_BS"/>
</dbReference>
<dbReference type="PROSITE" id="PS00018">
    <property type="entry name" value="EF_HAND_1"/>
    <property type="match status" value="1"/>
</dbReference>
<reference evidence="2" key="1">
    <citation type="submission" date="2016-09" db="EMBL/GenBank/DDBJ databases">
        <authorList>
            <person name="Varghese N."/>
            <person name="Submissions S."/>
        </authorList>
    </citation>
    <scope>NUCLEOTIDE SEQUENCE [LARGE SCALE GENOMIC DNA]</scope>
    <source>
        <strain evidence="2">TNe-862</strain>
    </source>
</reference>
<sequence length="599" mass="62767">MEAQEAVTLFNNVVGNVLSTTTAADDLINNDNPNGPSQLDTVTDESSVIGGMASAAEAAAAFAGNAPLAAIFEGVGPAIAFAQLPLNAEQLARDAQNFQEDAAAGDNNQILTNDFTAVLNDEGQLLSNFGILMAEFAPELLPLAAGLTLAGTLLQYATYTNIGNCISLLTSLINAWSNGNYQKLQAAENQKDPIFIDLSGNGLSLTTLSTSGAYFDFSGSGFAEHTSWMGSGTGMLVFDPTGAAVTSDDLISSFSALQALAGGAQTIDSSNSIYSQLRVWVDSNGDGKVDAGELKTLSQLGIASINLDATSSGEILNGNVVNQVSNITMVDGSTREIASVSLVGDPSTTVADTPAFIPSSISLLPQVEGGGDMSDLRSEMTTDQTLESEVQEFLTLGSDAPYSDITNAVKTIMYEWDGVASVNPNSRGPQVNAKQLEFIEAYSGESYSSPYGSNPIYHAAPGVDASWNDLFATMFAKLVLQSPNLQSLVPEFSLENGAIVAADGFSSIAAAFARLGDLSASNVQQWQVFLTVADAYRIEVGTSAEDYYQTVVGQTSDSSCVMSWRFAPVRMTASGMPCASTMRWCLLPSLRRSVGFGPV</sequence>
<proteinExistence type="predicted"/>
<dbReference type="AlphaFoldDB" id="A0A1G7DMD6"/>
<evidence type="ECO:0000313" key="2">
    <source>
        <dbReference type="Proteomes" id="UP000198908"/>
    </source>
</evidence>
<dbReference type="Proteomes" id="UP000198908">
    <property type="component" value="Unassembled WGS sequence"/>
</dbReference>
<organism evidence="1 2">
    <name type="scientific">Paraburkholderia lycopersici</name>
    <dbReference type="NCBI Taxonomy" id="416944"/>
    <lineage>
        <taxon>Bacteria</taxon>
        <taxon>Pseudomonadati</taxon>
        <taxon>Pseudomonadota</taxon>
        <taxon>Betaproteobacteria</taxon>
        <taxon>Burkholderiales</taxon>
        <taxon>Burkholderiaceae</taxon>
        <taxon>Paraburkholderia</taxon>
    </lineage>
</organism>
<dbReference type="PANTHER" id="PTHR39431:SF1">
    <property type="entry name" value="FRPA_C-RELATED PROTEIN"/>
    <property type="match status" value="1"/>
</dbReference>
<feature type="non-terminal residue" evidence="1">
    <location>
        <position position="599"/>
    </location>
</feature>
<evidence type="ECO:0008006" key="3">
    <source>
        <dbReference type="Google" id="ProtNLM"/>
    </source>
</evidence>
<gene>
    <name evidence="1" type="ORF">SAMN05421548_1693</name>
</gene>
<dbReference type="EMBL" id="FMYQ01000069">
    <property type="protein sequence ID" value="SDE52632.1"/>
    <property type="molecule type" value="Genomic_DNA"/>
</dbReference>